<gene>
    <name evidence="1" type="ORF">J2S49_001268</name>
</gene>
<dbReference type="Proteomes" id="UP001235966">
    <property type="component" value="Unassembled WGS sequence"/>
</dbReference>
<proteinExistence type="predicted"/>
<protein>
    <submittedName>
        <fullName evidence="1">Uncharacterized protein</fullName>
    </submittedName>
</protein>
<dbReference type="EMBL" id="JAUSQW010000001">
    <property type="protein sequence ID" value="MDP9801192.1"/>
    <property type="molecule type" value="Genomic_DNA"/>
</dbReference>
<name>A0ABT9NBU5_9ACTO</name>
<comment type="caution">
    <text evidence="1">The sequence shown here is derived from an EMBL/GenBank/DDBJ whole genome shotgun (WGS) entry which is preliminary data.</text>
</comment>
<evidence type="ECO:0000313" key="1">
    <source>
        <dbReference type="EMBL" id="MDP9801192.1"/>
    </source>
</evidence>
<dbReference type="RefSeq" id="WP_278058990.1">
    <property type="nucleotide sequence ID" value="NZ_CP121247.1"/>
</dbReference>
<keyword evidence="2" id="KW-1185">Reference proteome</keyword>
<reference evidence="1 2" key="1">
    <citation type="submission" date="2023-07" db="EMBL/GenBank/DDBJ databases">
        <title>Sequencing the genomes of 1000 actinobacteria strains.</title>
        <authorList>
            <person name="Klenk H.-P."/>
        </authorList>
    </citation>
    <scope>NUCLEOTIDE SEQUENCE [LARGE SCALE GENOMIC DNA]</scope>
    <source>
        <strain evidence="1 2">DSM 102162</strain>
    </source>
</reference>
<accession>A0ABT9NBU5</accession>
<evidence type="ECO:0000313" key="2">
    <source>
        <dbReference type="Proteomes" id="UP001235966"/>
    </source>
</evidence>
<sequence length="202" mass="22485">MDLRKAAELLGTAEVEIRAQIGRGDPGDSYELLSSLLELGKRVRSLRDEVLTLGQLESTDIQSVEPQMLEPGEPSGAESSEFPLYFIDEDTLYKVGEATDGHKVYVKRVTLDDASQVVATIQKFYGESEQGFTINGLMSENPGPAKSKVQVLVMALVEATLIERRGRGEYTLSGSLRRWRYHLDQLPKHPEMLAKDFVLDKA</sequence>
<organism evidence="1 2">
    <name type="scientific">Arcanobacterium wilhelmae</name>
    <dbReference type="NCBI Taxonomy" id="1803177"/>
    <lineage>
        <taxon>Bacteria</taxon>
        <taxon>Bacillati</taxon>
        <taxon>Actinomycetota</taxon>
        <taxon>Actinomycetes</taxon>
        <taxon>Actinomycetales</taxon>
        <taxon>Actinomycetaceae</taxon>
        <taxon>Arcanobacterium</taxon>
    </lineage>
</organism>